<reference evidence="1 2" key="2">
    <citation type="submission" date="2018-11" db="EMBL/GenBank/DDBJ databases">
        <authorList>
            <consortium name="Pathogen Informatics"/>
        </authorList>
    </citation>
    <scope>NUCLEOTIDE SEQUENCE [LARGE SCALE GENOMIC DNA]</scope>
    <source>
        <strain evidence="1 2">MHpl1</strain>
    </source>
</reference>
<protein>
    <submittedName>
        <fullName evidence="3">Methionyl-tRNA synthetase</fullName>
    </submittedName>
</protein>
<dbReference type="EMBL" id="UZAF01016357">
    <property type="protein sequence ID" value="VDO26385.1"/>
    <property type="molecule type" value="Genomic_DNA"/>
</dbReference>
<keyword evidence="2" id="KW-1185">Reference proteome</keyword>
<dbReference type="WBParaSite" id="HPLM_0000556701-mRNA-1">
    <property type="protein sequence ID" value="HPLM_0000556701-mRNA-1"/>
    <property type="gene ID" value="HPLM_0000556701"/>
</dbReference>
<sequence length="121" mass="13329">MTTGVTPVCMLHTGPLGWLLEHFGYKTGALDANLPGKVRTLLEACTDVPGDVQFKNSDEKTFWPISDTYRIFKYPAAGLPPQRGGTHVRSAKIRPLGSLFTIVAIAWLTVAKQCWDLKEQA</sequence>
<evidence type="ECO:0000313" key="2">
    <source>
        <dbReference type="Proteomes" id="UP000268014"/>
    </source>
</evidence>
<gene>
    <name evidence="1" type="ORF">HPLM_LOCUS5559</name>
</gene>
<dbReference type="AlphaFoldDB" id="A0A0N4W6A5"/>
<reference evidence="3" key="1">
    <citation type="submission" date="2017-02" db="UniProtKB">
        <authorList>
            <consortium name="WormBaseParasite"/>
        </authorList>
    </citation>
    <scope>IDENTIFICATION</scope>
</reference>
<name>A0A0N4W6A5_HAEPC</name>
<dbReference type="Proteomes" id="UP000268014">
    <property type="component" value="Unassembled WGS sequence"/>
</dbReference>
<evidence type="ECO:0000313" key="3">
    <source>
        <dbReference type="WBParaSite" id="HPLM_0000556701-mRNA-1"/>
    </source>
</evidence>
<accession>A0A0N4W6A5</accession>
<proteinExistence type="predicted"/>
<organism evidence="3">
    <name type="scientific">Haemonchus placei</name>
    <name type="common">Barber's pole worm</name>
    <dbReference type="NCBI Taxonomy" id="6290"/>
    <lineage>
        <taxon>Eukaryota</taxon>
        <taxon>Metazoa</taxon>
        <taxon>Ecdysozoa</taxon>
        <taxon>Nematoda</taxon>
        <taxon>Chromadorea</taxon>
        <taxon>Rhabditida</taxon>
        <taxon>Rhabditina</taxon>
        <taxon>Rhabditomorpha</taxon>
        <taxon>Strongyloidea</taxon>
        <taxon>Trichostrongylidae</taxon>
        <taxon>Haemonchus</taxon>
    </lineage>
</organism>
<evidence type="ECO:0000313" key="1">
    <source>
        <dbReference type="EMBL" id="VDO26385.1"/>
    </source>
</evidence>